<evidence type="ECO:0000313" key="1">
    <source>
        <dbReference type="EMBL" id="GAA0451701.1"/>
    </source>
</evidence>
<sequence>MPRGHVVPDRVWWPQRGTDGQYPLMGRTRHPHQWLKAVYRPGAPLITQIDDGAVLPEAPTSNDAFISSLSCARVVVTMLRHLDPQPGETTLEIGTGTGYTTALLCHRLGDQAVTSIEVDTGLATTAAHRLGVLGVRPHLVTGDGTVPGQPLKSATGGGLAHPDRRPAVEGAEASVRTRLTNLRVRARHRTST</sequence>
<keyword evidence="2" id="KW-1185">Reference proteome</keyword>
<reference evidence="1 2" key="1">
    <citation type="journal article" date="2019" name="Int. J. Syst. Evol. Microbiol.">
        <title>The Global Catalogue of Microorganisms (GCM) 10K type strain sequencing project: providing services to taxonomists for standard genome sequencing and annotation.</title>
        <authorList>
            <consortium name="The Broad Institute Genomics Platform"/>
            <consortium name="The Broad Institute Genome Sequencing Center for Infectious Disease"/>
            <person name="Wu L."/>
            <person name="Ma J."/>
        </authorList>
    </citation>
    <scope>NUCLEOTIDE SEQUENCE [LARGE SCALE GENOMIC DNA]</scope>
    <source>
        <strain evidence="1 2">JCM 4805</strain>
    </source>
</reference>
<dbReference type="RefSeq" id="WP_346093910.1">
    <property type="nucleotide sequence ID" value="NZ_BAAABY010000009.1"/>
</dbReference>
<organism evidence="1 2">
    <name type="scientific">Streptomyces olivaceiscleroticus</name>
    <dbReference type="NCBI Taxonomy" id="68245"/>
    <lineage>
        <taxon>Bacteria</taxon>
        <taxon>Bacillati</taxon>
        <taxon>Actinomycetota</taxon>
        <taxon>Actinomycetes</taxon>
        <taxon>Kitasatosporales</taxon>
        <taxon>Streptomycetaceae</taxon>
        <taxon>Streptomyces</taxon>
    </lineage>
</organism>
<protein>
    <recommendedName>
        <fullName evidence="3">Protein-L-isoaspartate O-methyltransferase</fullName>
    </recommendedName>
</protein>
<dbReference type="Pfam" id="PF01135">
    <property type="entry name" value="PCMT"/>
    <property type="match status" value="1"/>
</dbReference>
<evidence type="ECO:0008006" key="3">
    <source>
        <dbReference type="Google" id="ProtNLM"/>
    </source>
</evidence>
<name>A0ABN0ZL99_9ACTN</name>
<dbReference type="EMBL" id="BAAABY010000009">
    <property type="protein sequence ID" value="GAA0451701.1"/>
    <property type="molecule type" value="Genomic_DNA"/>
</dbReference>
<dbReference type="InterPro" id="IPR029063">
    <property type="entry name" value="SAM-dependent_MTases_sf"/>
</dbReference>
<dbReference type="Proteomes" id="UP001500909">
    <property type="component" value="Unassembled WGS sequence"/>
</dbReference>
<dbReference type="Gene3D" id="3.40.50.150">
    <property type="entry name" value="Vaccinia Virus protein VP39"/>
    <property type="match status" value="1"/>
</dbReference>
<evidence type="ECO:0000313" key="2">
    <source>
        <dbReference type="Proteomes" id="UP001500909"/>
    </source>
</evidence>
<proteinExistence type="predicted"/>
<accession>A0ABN0ZL99</accession>
<gene>
    <name evidence="1" type="ORF">GCM10010361_14730</name>
</gene>
<comment type="caution">
    <text evidence="1">The sequence shown here is derived from an EMBL/GenBank/DDBJ whole genome shotgun (WGS) entry which is preliminary data.</text>
</comment>
<dbReference type="SUPFAM" id="SSF53335">
    <property type="entry name" value="S-adenosyl-L-methionine-dependent methyltransferases"/>
    <property type="match status" value="1"/>
</dbReference>